<reference evidence="2" key="2">
    <citation type="submission" date="2019-10" db="EMBL/GenBank/DDBJ databases">
        <authorList>
            <consortium name="NCBI Genome Project"/>
        </authorList>
    </citation>
    <scope>NUCLEOTIDE SEQUENCE</scope>
    <source>
        <strain evidence="2">NI907</strain>
    </source>
</reference>
<dbReference type="Proteomes" id="UP000515153">
    <property type="component" value="Unplaced"/>
</dbReference>
<evidence type="ECO:0000313" key="1">
    <source>
        <dbReference type="Proteomes" id="UP000515153"/>
    </source>
</evidence>
<reference evidence="2" key="3">
    <citation type="submission" date="2025-08" db="UniProtKB">
        <authorList>
            <consortium name="RefSeq"/>
        </authorList>
    </citation>
    <scope>IDENTIFICATION</scope>
    <source>
        <strain evidence="2">NI907</strain>
    </source>
</reference>
<keyword evidence="1" id="KW-1185">Reference proteome</keyword>
<name>A0A6P8B2S5_PYRGI</name>
<dbReference type="AlphaFoldDB" id="A0A6P8B2S5"/>
<gene>
    <name evidence="2" type="ORF">PgNI_07493</name>
</gene>
<proteinExistence type="predicted"/>
<dbReference type="RefSeq" id="XP_030981536.1">
    <property type="nucleotide sequence ID" value="XM_031127504.1"/>
</dbReference>
<accession>A0A6P8B2S5</accession>
<reference evidence="2" key="1">
    <citation type="journal article" date="2019" name="Mol. Biol. Evol.">
        <title>Blast fungal genomes show frequent chromosomal changes, gene gains and losses, and effector gene turnover.</title>
        <authorList>
            <person name="Gomez Luciano L.B."/>
            <person name="Jason Tsai I."/>
            <person name="Chuma I."/>
            <person name="Tosa Y."/>
            <person name="Chen Y.H."/>
            <person name="Li J.Y."/>
            <person name="Li M.Y."/>
            <person name="Jade Lu M.Y."/>
            <person name="Nakayashiki H."/>
            <person name="Li W.H."/>
        </authorList>
    </citation>
    <scope>NUCLEOTIDE SEQUENCE</scope>
    <source>
        <strain evidence="2">NI907</strain>
    </source>
</reference>
<sequence>MAVALSNFLGGGQLRPAALFFEQGEDPSPSLPPFLCDNQFLSMPGSSPALGNNHDGNATSSRSCCKNAARSGLQRCGIGCQARESEALKARVQADT</sequence>
<protein>
    <submittedName>
        <fullName evidence="2">Uncharacterized protein</fullName>
    </submittedName>
</protein>
<organism evidence="1 2">
    <name type="scientific">Pyricularia grisea</name>
    <name type="common">Crabgrass-specific blast fungus</name>
    <name type="synonym">Magnaporthe grisea</name>
    <dbReference type="NCBI Taxonomy" id="148305"/>
    <lineage>
        <taxon>Eukaryota</taxon>
        <taxon>Fungi</taxon>
        <taxon>Dikarya</taxon>
        <taxon>Ascomycota</taxon>
        <taxon>Pezizomycotina</taxon>
        <taxon>Sordariomycetes</taxon>
        <taxon>Sordariomycetidae</taxon>
        <taxon>Magnaporthales</taxon>
        <taxon>Pyriculariaceae</taxon>
        <taxon>Pyricularia</taxon>
    </lineage>
</organism>
<dbReference type="KEGG" id="pgri:PgNI_07493"/>
<evidence type="ECO:0000313" key="2">
    <source>
        <dbReference type="RefSeq" id="XP_030981536.1"/>
    </source>
</evidence>
<dbReference type="GeneID" id="41962413"/>